<evidence type="ECO:0000256" key="1">
    <source>
        <dbReference type="SAM" id="SignalP"/>
    </source>
</evidence>
<keyword evidence="1" id="KW-0732">Signal</keyword>
<dbReference type="Proteomes" id="UP000310016">
    <property type="component" value="Unassembled WGS sequence"/>
</dbReference>
<protein>
    <submittedName>
        <fullName evidence="2">Uncharacterized protein</fullName>
    </submittedName>
</protein>
<evidence type="ECO:0000313" key="2">
    <source>
        <dbReference type="EMBL" id="TJZ66712.1"/>
    </source>
</evidence>
<name>A0A4U0PHU5_9NEIS</name>
<proteinExistence type="predicted"/>
<keyword evidence="3" id="KW-1185">Reference proteome</keyword>
<dbReference type="RefSeq" id="WP_136774636.1">
    <property type="nucleotide sequence ID" value="NZ_SUMF01000030.1"/>
</dbReference>
<dbReference type="OrthoDB" id="8589366at2"/>
<dbReference type="AlphaFoldDB" id="A0A4U0PHU5"/>
<sequence>MKTTRTLIASALLLVATLSSAQMPAALRDANAPAAGDWAKASTILRNAIECREPLYSAKPVLAVFGLTNDSLDGDHKLPEALTVFGTLKVSSISIFQGTEEEGSSYTVQPLGAKLADVAKAAGLKKDGPRYVRKVKGGIVEASEPQPGTVQLACIRGGGHE</sequence>
<accession>A0A4U0PHU5</accession>
<feature type="signal peptide" evidence="1">
    <location>
        <begin position="1"/>
        <end position="21"/>
    </location>
</feature>
<gene>
    <name evidence="2" type="ORF">FAZ21_17020</name>
</gene>
<evidence type="ECO:0000313" key="3">
    <source>
        <dbReference type="Proteomes" id="UP000310016"/>
    </source>
</evidence>
<feature type="chain" id="PRO_5020397194" evidence="1">
    <location>
        <begin position="22"/>
        <end position="161"/>
    </location>
</feature>
<reference evidence="2 3" key="1">
    <citation type="submission" date="2019-04" db="EMBL/GenBank/DDBJ databases">
        <title>Chitiniphilus eburnea sp. nov., a novel chitinolytic bacterium isolated from aquaculture sludge.</title>
        <authorList>
            <person name="Sheng M."/>
        </authorList>
    </citation>
    <scope>NUCLEOTIDE SEQUENCE [LARGE SCALE GENOMIC DNA]</scope>
    <source>
        <strain evidence="2 3">HX-2-15</strain>
    </source>
</reference>
<organism evidence="2 3">
    <name type="scientific">Chitiniphilus eburneus</name>
    <dbReference type="NCBI Taxonomy" id="2571148"/>
    <lineage>
        <taxon>Bacteria</taxon>
        <taxon>Pseudomonadati</taxon>
        <taxon>Pseudomonadota</taxon>
        <taxon>Betaproteobacteria</taxon>
        <taxon>Neisseriales</taxon>
        <taxon>Chitinibacteraceae</taxon>
        <taxon>Chitiniphilus</taxon>
    </lineage>
</organism>
<dbReference type="EMBL" id="SUMF01000030">
    <property type="protein sequence ID" value="TJZ66712.1"/>
    <property type="molecule type" value="Genomic_DNA"/>
</dbReference>
<comment type="caution">
    <text evidence="2">The sequence shown here is derived from an EMBL/GenBank/DDBJ whole genome shotgun (WGS) entry which is preliminary data.</text>
</comment>